<evidence type="ECO:0000256" key="3">
    <source>
        <dbReference type="SAM" id="MobiDB-lite"/>
    </source>
</evidence>
<dbReference type="Pfam" id="PF00076">
    <property type="entry name" value="RRM_1"/>
    <property type="match status" value="1"/>
</dbReference>
<dbReference type="AlphaFoldDB" id="A0A6I9S229"/>
<feature type="region of interest" description="Disordered" evidence="3">
    <location>
        <begin position="298"/>
        <end position="344"/>
    </location>
</feature>
<dbReference type="InterPro" id="IPR018222">
    <property type="entry name" value="Nuclear_transport_factor_2_euk"/>
</dbReference>
<dbReference type="SMART" id="SM00360">
    <property type="entry name" value="RRM"/>
    <property type="match status" value="1"/>
</dbReference>
<evidence type="ECO:0000259" key="4">
    <source>
        <dbReference type="PROSITE" id="PS50102"/>
    </source>
</evidence>
<dbReference type="SUPFAM" id="SSF54427">
    <property type="entry name" value="NTF2-like"/>
    <property type="match status" value="1"/>
</dbReference>
<dbReference type="GO" id="GO:0005829">
    <property type="term" value="C:cytosol"/>
    <property type="evidence" value="ECO:0007669"/>
    <property type="project" value="TreeGrafter"/>
</dbReference>
<dbReference type="GO" id="GO:0003729">
    <property type="term" value="F:mRNA binding"/>
    <property type="evidence" value="ECO:0007669"/>
    <property type="project" value="TreeGrafter"/>
</dbReference>
<dbReference type="SUPFAM" id="SSF54928">
    <property type="entry name" value="RNA-binding domain, RBD"/>
    <property type="match status" value="1"/>
</dbReference>
<dbReference type="OrthoDB" id="339151at2759"/>
<dbReference type="PROSITE" id="PS50177">
    <property type="entry name" value="NTF2_DOMAIN"/>
    <property type="match status" value="1"/>
</dbReference>
<dbReference type="PROSITE" id="PS50102">
    <property type="entry name" value="RRM"/>
    <property type="match status" value="1"/>
</dbReference>
<organism evidence="6 7">
    <name type="scientific">Elaeis guineensis var. tenera</name>
    <name type="common">Oil palm</name>
    <dbReference type="NCBI Taxonomy" id="51953"/>
    <lineage>
        <taxon>Eukaryota</taxon>
        <taxon>Viridiplantae</taxon>
        <taxon>Streptophyta</taxon>
        <taxon>Embryophyta</taxon>
        <taxon>Tracheophyta</taxon>
        <taxon>Spermatophyta</taxon>
        <taxon>Magnoliopsida</taxon>
        <taxon>Liliopsida</taxon>
        <taxon>Arecaceae</taxon>
        <taxon>Arecoideae</taxon>
        <taxon>Cocoseae</taxon>
        <taxon>Elaeidinae</taxon>
        <taxon>Elaeis</taxon>
    </lineage>
</organism>
<sequence length="512" mass="55930">MKELENYLFFPSHSLSLSWRSLLISRFEGSDRSGAPPPLAPPPPPGESMALPTATLAPLPSPQVIGSAFVHQYYHILHQTPEQVYRFYQDSSVLSRPDSDGMMTSVTTLQAINDKIMSLNFKDCFTKIETVDSQMSYKNGVFIVVTGSLTGLDNVWQKFAQSFFLAPQENGGYFVLNDVFRFVNEKQPAEINQMLPNGTSNDAAKAPLTAEPEPASVQEHHVVGLATPQSEGTADDDEEVFNPSENGGSEVEDEVAVEPPVHESQSDARPVSETTASMAQEDAPKKSYASIVKVMKGNPSPKPVYVPTTKTKPAPASPEKPAAASTVPVHAPETPIPNSKAIPEKNSHEVEGHSIYIRNLPLNATAEQVEDEFKKFGPIKPGGVQVRSHKIERFCFGFVEFESLKSMQDAIEASPVMIGGRQAFVEEKRTTTRVVNGVVTNGGNGNGGRGRFQSGRGSFRNDNFRGRGGFGGNMGYRRSEFRNRGEYTGRGRGQAARVGDVYQQRVFQNGND</sequence>
<feature type="region of interest" description="Disordered" evidence="3">
    <location>
        <begin position="192"/>
        <end position="284"/>
    </location>
</feature>
<feature type="compositionally biased region" description="Low complexity" evidence="3">
    <location>
        <begin position="303"/>
        <end position="326"/>
    </location>
</feature>
<dbReference type="InParanoid" id="A0A6I9S229"/>
<dbReference type="InterPro" id="IPR032710">
    <property type="entry name" value="NTF2-like_dom_sf"/>
</dbReference>
<dbReference type="Proteomes" id="UP000504607">
    <property type="component" value="Chromosome 13"/>
</dbReference>
<evidence type="ECO:0000313" key="7">
    <source>
        <dbReference type="RefSeq" id="XP_010936467.1"/>
    </source>
</evidence>
<dbReference type="Gene3D" id="3.10.450.50">
    <property type="match status" value="1"/>
</dbReference>
<dbReference type="PANTHER" id="PTHR10693:SF75">
    <property type="entry name" value="NUCLEAR TRANSPORT FACTOR 2"/>
    <property type="match status" value="1"/>
</dbReference>
<gene>
    <name evidence="7" type="primary">LOC105056089</name>
</gene>
<dbReference type="GO" id="GO:1990904">
    <property type="term" value="C:ribonucleoprotein complex"/>
    <property type="evidence" value="ECO:0007669"/>
    <property type="project" value="TreeGrafter"/>
</dbReference>
<accession>A0A6I9S229</accession>
<reference evidence="7" key="1">
    <citation type="submission" date="2025-08" db="UniProtKB">
        <authorList>
            <consortium name="RefSeq"/>
        </authorList>
    </citation>
    <scope>IDENTIFICATION</scope>
</reference>
<name>A0A6I9S229_ELAGV</name>
<keyword evidence="1 2" id="KW-0694">RNA-binding</keyword>
<evidence type="ECO:0000259" key="5">
    <source>
        <dbReference type="PROSITE" id="PS50177"/>
    </source>
</evidence>
<proteinExistence type="predicted"/>
<dbReference type="InterPro" id="IPR039539">
    <property type="entry name" value="Ras_GTPase_bind_prot"/>
</dbReference>
<feature type="compositionally biased region" description="Gly residues" evidence="3">
    <location>
        <begin position="440"/>
        <end position="450"/>
    </location>
</feature>
<dbReference type="Pfam" id="PF02136">
    <property type="entry name" value="NTF2"/>
    <property type="match status" value="1"/>
</dbReference>
<evidence type="ECO:0000256" key="2">
    <source>
        <dbReference type="PROSITE-ProRule" id="PRU00176"/>
    </source>
</evidence>
<dbReference type="CDD" id="cd00590">
    <property type="entry name" value="RRM_SF"/>
    <property type="match status" value="1"/>
</dbReference>
<dbReference type="FunCoup" id="A0A6I9S229">
    <property type="interactions" value="2347"/>
</dbReference>
<dbReference type="PANTHER" id="PTHR10693">
    <property type="entry name" value="RAS GTPASE-ACTIVATING PROTEIN-BINDING PROTEIN"/>
    <property type="match status" value="1"/>
</dbReference>
<dbReference type="RefSeq" id="XP_010936467.1">
    <property type="nucleotide sequence ID" value="XM_010938165.2"/>
</dbReference>
<dbReference type="Gene3D" id="3.30.70.330">
    <property type="match status" value="1"/>
</dbReference>
<dbReference type="InterPro" id="IPR035979">
    <property type="entry name" value="RBD_domain_sf"/>
</dbReference>
<feature type="region of interest" description="Disordered" evidence="3">
    <location>
        <begin position="438"/>
        <end position="466"/>
    </location>
</feature>
<evidence type="ECO:0000313" key="6">
    <source>
        <dbReference type="Proteomes" id="UP000504607"/>
    </source>
</evidence>
<dbReference type="InterPro" id="IPR000504">
    <property type="entry name" value="RRM_dom"/>
</dbReference>
<dbReference type="InterPro" id="IPR002075">
    <property type="entry name" value="NTF2_dom"/>
</dbReference>
<feature type="domain" description="RRM" evidence="4">
    <location>
        <begin position="353"/>
        <end position="430"/>
    </location>
</feature>
<protein>
    <submittedName>
        <fullName evidence="7">G3BP-like protein</fullName>
    </submittedName>
</protein>
<feature type="domain" description="NTF2" evidence="5">
    <location>
        <begin position="65"/>
        <end position="182"/>
    </location>
</feature>
<dbReference type="InterPro" id="IPR012677">
    <property type="entry name" value="Nucleotide-bd_a/b_plait_sf"/>
</dbReference>
<dbReference type="FunFam" id="3.10.450.50:FF:000003">
    <property type="entry name" value="Nuclear transport factor 2 family protein"/>
    <property type="match status" value="1"/>
</dbReference>
<evidence type="ECO:0000256" key="1">
    <source>
        <dbReference type="ARBA" id="ARBA00022884"/>
    </source>
</evidence>
<dbReference type="CDD" id="cd00780">
    <property type="entry name" value="NTF2"/>
    <property type="match status" value="1"/>
</dbReference>
<keyword evidence="6" id="KW-1185">Reference proteome</keyword>